<dbReference type="InterPro" id="IPR002314">
    <property type="entry name" value="aa-tRNA-synt_IIb"/>
</dbReference>
<dbReference type="GO" id="GO:0006433">
    <property type="term" value="P:prolyl-tRNA aminoacylation"/>
    <property type="evidence" value="ECO:0007669"/>
    <property type="project" value="InterPro"/>
</dbReference>
<dbReference type="CDD" id="cd00862">
    <property type="entry name" value="ProRS_anticodon_zinc"/>
    <property type="match status" value="1"/>
</dbReference>
<comment type="similarity">
    <text evidence="1">Belongs to the class-II aminoacyl-tRNA synthetase family.</text>
</comment>
<keyword evidence="5" id="KW-0067">ATP-binding</keyword>
<evidence type="ECO:0000256" key="5">
    <source>
        <dbReference type="ARBA" id="ARBA00022840"/>
    </source>
</evidence>
<dbReference type="SMART" id="SM00946">
    <property type="entry name" value="ProRS-C_1"/>
    <property type="match status" value="1"/>
</dbReference>
<evidence type="ECO:0000256" key="4">
    <source>
        <dbReference type="ARBA" id="ARBA00022741"/>
    </source>
</evidence>
<dbReference type="InterPro" id="IPR006195">
    <property type="entry name" value="aa-tRNA-synth_II"/>
</dbReference>
<dbReference type="SUPFAM" id="SSF55681">
    <property type="entry name" value="Class II aaRS and biotin synthetases"/>
    <property type="match status" value="1"/>
</dbReference>
<keyword evidence="3" id="KW-0436">Ligase</keyword>
<dbReference type="NCBIfam" id="TIGR00408">
    <property type="entry name" value="proS_fam_I"/>
    <property type="match status" value="1"/>
</dbReference>
<dbReference type="InterPro" id="IPR045864">
    <property type="entry name" value="aa-tRNA-synth_II/BPL/LPL"/>
</dbReference>
<dbReference type="InterPro" id="IPR002316">
    <property type="entry name" value="Pro-tRNA-ligase_IIa"/>
</dbReference>
<evidence type="ECO:0000256" key="1">
    <source>
        <dbReference type="ARBA" id="ARBA00008226"/>
    </source>
</evidence>
<dbReference type="HAMAP" id="MF_01571">
    <property type="entry name" value="Pro_tRNA_synth_type3"/>
    <property type="match status" value="1"/>
</dbReference>
<accession>A0AAV0ANV8</accession>
<evidence type="ECO:0000256" key="3">
    <source>
        <dbReference type="ARBA" id="ARBA00022598"/>
    </source>
</evidence>
<dbReference type="Pfam" id="PF00587">
    <property type="entry name" value="tRNA-synt_2b"/>
    <property type="match status" value="1"/>
</dbReference>
<dbReference type="FunFam" id="3.40.50.800:FF:000005">
    <property type="entry name" value="bifunctional glutamate/proline--tRNA ligase"/>
    <property type="match status" value="1"/>
</dbReference>
<proteinExistence type="inferred from homology"/>
<dbReference type="FunFam" id="3.30.930.10:FF:000007">
    <property type="entry name" value="Bifunctional glutamate/proline--tRNA ligase"/>
    <property type="match status" value="1"/>
</dbReference>
<dbReference type="Proteomes" id="UP001153365">
    <property type="component" value="Unassembled WGS sequence"/>
</dbReference>
<dbReference type="PROSITE" id="PS50862">
    <property type="entry name" value="AA_TRNA_LIGASE_II"/>
    <property type="match status" value="1"/>
</dbReference>
<name>A0AAV0ANV8_PHAPC</name>
<evidence type="ECO:0000313" key="13">
    <source>
        <dbReference type="Proteomes" id="UP001153365"/>
    </source>
</evidence>
<evidence type="ECO:0000313" key="12">
    <source>
        <dbReference type="EMBL" id="CAH7669710.1"/>
    </source>
</evidence>
<keyword evidence="13" id="KW-1185">Reference proteome</keyword>
<evidence type="ECO:0000256" key="10">
    <source>
        <dbReference type="SAM" id="MobiDB-lite"/>
    </source>
</evidence>
<protein>
    <recommendedName>
        <fullName evidence="2">proline--tRNA ligase</fullName>
        <ecNumber evidence="2">6.1.1.15</ecNumber>
    </recommendedName>
    <alternativeName>
        <fullName evidence="8">Prolyl-tRNA synthetase</fullName>
    </alternativeName>
</protein>
<feature type="compositionally biased region" description="Polar residues" evidence="10">
    <location>
        <begin position="129"/>
        <end position="153"/>
    </location>
</feature>
<keyword evidence="7" id="KW-0030">Aminoacyl-tRNA synthetase</keyword>
<comment type="caution">
    <text evidence="12">The sequence shown here is derived from an EMBL/GenBank/DDBJ whole genome shotgun (WGS) entry which is preliminary data.</text>
</comment>
<keyword evidence="4" id="KW-0547">Nucleotide-binding</keyword>
<dbReference type="FunFam" id="3.30.110.30:FF:000001">
    <property type="entry name" value="Bifunctional glutamate/proline--tRNA ligase"/>
    <property type="match status" value="1"/>
</dbReference>
<dbReference type="PRINTS" id="PR01046">
    <property type="entry name" value="TRNASYNTHPRO"/>
</dbReference>
<dbReference type="CDD" id="cd00778">
    <property type="entry name" value="ProRS_core_arch_euk"/>
    <property type="match status" value="1"/>
</dbReference>
<dbReference type="Gene3D" id="3.30.110.30">
    <property type="entry name" value="C-terminal domain of ProRS"/>
    <property type="match status" value="1"/>
</dbReference>
<feature type="region of interest" description="Disordered" evidence="10">
    <location>
        <begin position="121"/>
        <end position="153"/>
    </location>
</feature>
<sequence length="666" mass="74990">MTSENFKLSFFRPKVASTSPLAKIQLVVTFIESNKDVGPASSLAKKLGLKDMRAANDEAILCTLMIPSKDEVKIKDITYKQSESVMLVVSDTIGPHDYIESLEKAGMKIERMTFCAKEVKDTSDGKPSVSKTVTQAAKPTQPKEQSTEKSSLGISAKKEASTFGEWYQDVLKKGDMIDYYDISGCYILKPASYRIWEIIQQWFDERIKALGVENAYFPMFVSSRVLEKEKDHIEGFAPEVAWVTRAGQSELEEHIAIRPTSETVMYPYYAKWIQSYRDLPLKINQWNSVVRWEFKNPQPFIRTREFLWQEGHTVHLTKQEADIEVRQILDLYRGVYEELLAVPVTPGVKSEKEKFAGGLYTTTVEGFIPTSGRGIQSATSHCLGQNFSKMFNISVEDPTKPADLTTNAPAEKVFLWQNSWGLSTRTIGVMVMVHGDNKGLVIPPRVAQLQAIVIPVGIVASTGTEGRQSLYDKTEELASCLRKAGVKAKTDTREGYTPGWKFNSWEMKGIPLRLELGPKDLASQSTLVVRRDTGEKKSYSLDSLDVEIPKLLEKIQSDMYNRAKEVYDLRRKVISDWNKFVPTLNENCSCVIAWCETEECEDTIKNQSAKESAVEQDERAPSAGAKSLCIPFDQTPYPPIEAGVTKCLGYGCNKEAKRWAMFGRSY</sequence>
<dbReference type="EC" id="6.1.1.15" evidence="2"/>
<dbReference type="InterPro" id="IPR004154">
    <property type="entry name" value="Anticodon-bd"/>
</dbReference>
<dbReference type="InterPro" id="IPR004499">
    <property type="entry name" value="Pro-tRNA-ligase_IIa_arc-type"/>
</dbReference>
<dbReference type="InterPro" id="IPR016061">
    <property type="entry name" value="Pro-tRNA_ligase_II_C"/>
</dbReference>
<evidence type="ECO:0000256" key="7">
    <source>
        <dbReference type="ARBA" id="ARBA00023146"/>
    </source>
</evidence>
<reference evidence="12" key="1">
    <citation type="submission" date="2022-06" db="EMBL/GenBank/DDBJ databases">
        <authorList>
            <consortium name="SYNGENTA / RWTH Aachen University"/>
        </authorList>
    </citation>
    <scope>NUCLEOTIDE SEQUENCE</scope>
</reference>
<dbReference type="GO" id="GO:0005737">
    <property type="term" value="C:cytoplasm"/>
    <property type="evidence" value="ECO:0007669"/>
    <property type="project" value="InterPro"/>
</dbReference>
<comment type="catalytic activity">
    <reaction evidence="9">
        <text>tRNA(Pro) + L-proline + ATP = L-prolyl-tRNA(Pro) + AMP + diphosphate</text>
        <dbReference type="Rhea" id="RHEA:14305"/>
        <dbReference type="Rhea" id="RHEA-COMP:9700"/>
        <dbReference type="Rhea" id="RHEA-COMP:9702"/>
        <dbReference type="ChEBI" id="CHEBI:30616"/>
        <dbReference type="ChEBI" id="CHEBI:33019"/>
        <dbReference type="ChEBI" id="CHEBI:60039"/>
        <dbReference type="ChEBI" id="CHEBI:78442"/>
        <dbReference type="ChEBI" id="CHEBI:78532"/>
        <dbReference type="ChEBI" id="CHEBI:456215"/>
        <dbReference type="EC" id="6.1.1.15"/>
    </reaction>
</comment>
<dbReference type="SUPFAM" id="SSF52954">
    <property type="entry name" value="Class II aaRS ABD-related"/>
    <property type="match status" value="1"/>
</dbReference>
<feature type="domain" description="Aminoacyl-transfer RNA synthetases class-II family profile" evidence="11">
    <location>
        <begin position="184"/>
        <end position="443"/>
    </location>
</feature>
<dbReference type="InterPro" id="IPR017449">
    <property type="entry name" value="Pro-tRNA_synth_II"/>
</dbReference>
<dbReference type="InterPro" id="IPR036621">
    <property type="entry name" value="Anticodon-bd_dom_sf"/>
</dbReference>
<dbReference type="SUPFAM" id="SSF64586">
    <property type="entry name" value="C-terminal domain of ProRS"/>
    <property type="match status" value="1"/>
</dbReference>
<dbReference type="PANTHER" id="PTHR43382">
    <property type="entry name" value="PROLYL-TRNA SYNTHETASE"/>
    <property type="match status" value="1"/>
</dbReference>
<dbReference type="PANTHER" id="PTHR43382:SF2">
    <property type="entry name" value="BIFUNCTIONAL GLUTAMATE_PROLINE--TRNA LIGASE"/>
    <property type="match status" value="1"/>
</dbReference>
<dbReference type="Gene3D" id="3.30.930.10">
    <property type="entry name" value="Bira Bifunctional Protein, Domain 2"/>
    <property type="match status" value="1"/>
</dbReference>
<dbReference type="EMBL" id="CALTRL010000799">
    <property type="protein sequence ID" value="CAH7669710.1"/>
    <property type="molecule type" value="Genomic_DNA"/>
</dbReference>
<dbReference type="Pfam" id="PF09180">
    <property type="entry name" value="ProRS-C_1"/>
    <property type="match status" value="1"/>
</dbReference>
<evidence type="ECO:0000256" key="2">
    <source>
        <dbReference type="ARBA" id="ARBA00012831"/>
    </source>
</evidence>
<evidence type="ECO:0000259" key="11">
    <source>
        <dbReference type="PROSITE" id="PS50862"/>
    </source>
</evidence>
<organism evidence="12 13">
    <name type="scientific">Phakopsora pachyrhizi</name>
    <name type="common">Asian soybean rust disease fungus</name>
    <dbReference type="NCBI Taxonomy" id="170000"/>
    <lineage>
        <taxon>Eukaryota</taxon>
        <taxon>Fungi</taxon>
        <taxon>Dikarya</taxon>
        <taxon>Basidiomycota</taxon>
        <taxon>Pucciniomycotina</taxon>
        <taxon>Pucciniomycetes</taxon>
        <taxon>Pucciniales</taxon>
        <taxon>Phakopsoraceae</taxon>
        <taxon>Phakopsora</taxon>
    </lineage>
</organism>
<dbReference type="Gene3D" id="3.40.50.800">
    <property type="entry name" value="Anticodon-binding domain"/>
    <property type="match status" value="1"/>
</dbReference>
<dbReference type="AlphaFoldDB" id="A0AAV0ANV8"/>
<evidence type="ECO:0000256" key="9">
    <source>
        <dbReference type="ARBA" id="ARBA00047671"/>
    </source>
</evidence>
<gene>
    <name evidence="12" type="ORF">PPACK8108_LOCUS4351</name>
</gene>
<dbReference type="GO" id="GO:0004827">
    <property type="term" value="F:proline-tRNA ligase activity"/>
    <property type="evidence" value="ECO:0007669"/>
    <property type="project" value="UniProtKB-EC"/>
</dbReference>
<evidence type="ECO:0000256" key="8">
    <source>
        <dbReference type="ARBA" id="ARBA00029731"/>
    </source>
</evidence>
<dbReference type="GO" id="GO:0005524">
    <property type="term" value="F:ATP binding"/>
    <property type="evidence" value="ECO:0007669"/>
    <property type="project" value="UniProtKB-KW"/>
</dbReference>
<evidence type="ECO:0000256" key="6">
    <source>
        <dbReference type="ARBA" id="ARBA00022917"/>
    </source>
</evidence>
<dbReference type="GO" id="GO:0017101">
    <property type="term" value="C:aminoacyl-tRNA synthetase multienzyme complex"/>
    <property type="evidence" value="ECO:0007669"/>
    <property type="project" value="TreeGrafter"/>
</dbReference>
<keyword evidence="6" id="KW-0648">Protein biosynthesis</keyword>
<dbReference type="InterPro" id="IPR033721">
    <property type="entry name" value="ProRS_core_arch_euk"/>
</dbReference>
<dbReference type="Pfam" id="PF03129">
    <property type="entry name" value="HGTP_anticodon"/>
    <property type="match status" value="1"/>
</dbReference>